<protein>
    <submittedName>
        <fullName evidence="2">Uncharacterized protein</fullName>
    </submittedName>
</protein>
<dbReference type="AlphaFoldDB" id="A0A8S3BDW6"/>
<dbReference type="EMBL" id="CAJOBJ010148572">
    <property type="protein sequence ID" value="CAF4794944.1"/>
    <property type="molecule type" value="Genomic_DNA"/>
</dbReference>
<sequence>MNRLVVMLTYGIEPSIMNHIIGILLDHLSQGENDPLNVHTV</sequence>
<evidence type="ECO:0000313" key="2">
    <source>
        <dbReference type="EMBL" id="CAF4794944.1"/>
    </source>
</evidence>
<proteinExistence type="predicted"/>
<organism evidence="2 3">
    <name type="scientific">Rotaria magnacalcarata</name>
    <dbReference type="NCBI Taxonomy" id="392030"/>
    <lineage>
        <taxon>Eukaryota</taxon>
        <taxon>Metazoa</taxon>
        <taxon>Spiralia</taxon>
        <taxon>Gnathifera</taxon>
        <taxon>Rotifera</taxon>
        <taxon>Eurotatoria</taxon>
        <taxon>Bdelloidea</taxon>
        <taxon>Philodinida</taxon>
        <taxon>Philodinidae</taxon>
        <taxon>Rotaria</taxon>
    </lineage>
</organism>
<evidence type="ECO:0000313" key="3">
    <source>
        <dbReference type="Proteomes" id="UP000681720"/>
    </source>
</evidence>
<feature type="non-terminal residue" evidence="2">
    <location>
        <position position="1"/>
    </location>
</feature>
<gene>
    <name evidence="1" type="ORF">BYL167_LOCUS31776</name>
    <name evidence="2" type="ORF">GIL414_LOCUS46907</name>
</gene>
<dbReference type="EMBL" id="CAJOBH010056874">
    <property type="protein sequence ID" value="CAF4406244.1"/>
    <property type="molecule type" value="Genomic_DNA"/>
</dbReference>
<name>A0A8S3BDW6_9BILA</name>
<evidence type="ECO:0000313" key="1">
    <source>
        <dbReference type="EMBL" id="CAF4406244.1"/>
    </source>
</evidence>
<reference evidence="2" key="1">
    <citation type="submission" date="2021-02" db="EMBL/GenBank/DDBJ databases">
        <authorList>
            <person name="Nowell W R."/>
        </authorList>
    </citation>
    <scope>NUCLEOTIDE SEQUENCE</scope>
</reference>
<dbReference type="Proteomes" id="UP000681720">
    <property type="component" value="Unassembled WGS sequence"/>
</dbReference>
<accession>A0A8S3BDW6</accession>
<dbReference type="Proteomes" id="UP000681967">
    <property type="component" value="Unassembled WGS sequence"/>
</dbReference>
<comment type="caution">
    <text evidence="2">The sequence shown here is derived from an EMBL/GenBank/DDBJ whole genome shotgun (WGS) entry which is preliminary data.</text>
</comment>